<reference evidence="2 3" key="1">
    <citation type="submission" date="2015-06" db="EMBL/GenBank/DDBJ databases">
        <authorList>
            <person name="Hoefler B.C."/>
            <person name="Straight P.D."/>
        </authorList>
    </citation>
    <scope>NUCLEOTIDE SEQUENCE [LARGE SCALE GENOMIC DNA]</scope>
    <source>
        <strain evidence="2 3">NRRL 3427</strain>
    </source>
</reference>
<accession>A0A0L8JRK6</accession>
<dbReference type="RefSeq" id="WP_033207272.1">
    <property type="nucleotide sequence ID" value="NZ_LGUP01000361.1"/>
</dbReference>
<dbReference type="Proteomes" id="UP000037023">
    <property type="component" value="Unassembled WGS sequence"/>
</dbReference>
<proteinExistence type="predicted"/>
<keyword evidence="1" id="KW-0472">Membrane</keyword>
<keyword evidence="1" id="KW-0812">Transmembrane</keyword>
<dbReference type="PATRIC" id="fig|1938.6.peg.5649"/>
<feature type="transmembrane region" description="Helical" evidence="1">
    <location>
        <begin position="6"/>
        <end position="25"/>
    </location>
</feature>
<evidence type="ECO:0000256" key="1">
    <source>
        <dbReference type="SAM" id="Phobius"/>
    </source>
</evidence>
<dbReference type="EMBL" id="LGUP01000361">
    <property type="protein sequence ID" value="KOG16245.1"/>
    <property type="molecule type" value="Genomic_DNA"/>
</dbReference>
<dbReference type="AlphaFoldDB" id="A0A0L8JRK6"/>
<organism evidence="2 3">
    <name type="scientific">Streptomyces viridochromogenes</name>
    <dbReference type="NCBI Taxonomy" id="1938"/>
    <lineage>
        <taxon>Bacteria</taxon>
        <taxon>Bacillati</taxon>
        <taxon>Actinomycetota</taxon>
        <taxon>Actinomycetes</taxon>
        <taxon>Kitasatosporales</taxon>
        <taxon>Streptomycetaceae</taxon>
        <taxon>Streptomyces</taxon>
    </lineage>
</organism>
<evidence type="ECO:0000313" key="3">
    <source>
        <dbReference type="Proteomes" id="UP000037023"/>
    </source>
</evidence>
<evidence type="ECO:0000313" key="2">
    <source>
        <dbReference type="EMBL" id="KOG16245.1"/>
    </source>
</evidence>
<sequence length="193" mass="21618">MGASWTALLIAVVGVAGTLGAALLTQNRADRTKRMELQAAAEQRREERGHAEELLRVEHARQAQRESLERRRACYIALNTATRQYLTAMNNHLHALRRGADAAVSLEQLETGRLSYRDIYAEAQMIVPDSVSRASSAVKRRLNSAYSEIRVYETDPSAHAEELAAMEARLHQEVWPYLGAMKKSMRTDLGVDD</sequence>
<name>A0A0L8JRK6_STRVR</name>
<gene>
    <name evidence="2" type="ORF">ADK34_26280</name>
</gene>
<comment type="caution">
    <text evidence="2">The sequence shown here is derived from an EMBL/GenBank/DDBJ whole genome shotgun (WGS) entry which is preliminary data.</text>
</comment>
<keyword evidence="1" id="KW-1133">Transmembrane helix</keyword>
<protein>
    <submittedName>
        <fullName evidence="2">Uncharacterized protein</fullName>
    </submittedName>
</protein>